<protein>
    <recommendedName>
        <fullName evidence="1">DUF6089 domain-containing protein</fullName>
    </recommendedName>
</protein>
<dbReference type="Pfam" id="PF19573">
    <property type="entry name" value="DUF6089"/>
    <property type="match status" value="1"/>
</dbReference>
<evidence type="ECO:0000259" key="1">
    <source>
        <dbReference type="Pfam" id="PF19573"/>
    </source>
</evidence>
<dbReference type="EMBL" id="CP034562">
    <property type="protein sequence ID" value="AZQ63012.1"/>
    <property type="molecule type" value="Genomic_DNA"/>
</dbReference>
<dbReference type="AlphaFoldDB" id="A0A3Q9FNZ7"/>
<feature type="domain" description="DUF6089" evidence="1">
    <location>
        <begin position="13"/>
        <end position="226"/>
    </location>
</feature>
<accession>A0A3Q9FNZ7</accession>
<gene>
    <name evidence="2" type="ORF">EI427_12395</name>
</gene>
<evidence type="ECO:0000313" key="3">
    <source>
        <dbReference type="Proteomes" id="UP000267268"/>
    </source>
</evidence>
<name>A0A3Q9FNZ7_9BACT</name>
<reference evidence="2 3" key="1">
    <citation type="submission" date="2018-12" db="EMBL/GenBank/DDBJ databases">
        <title>Flammeovirga pectinis sp. nov., isolated from the gut of the Korean scallop, Patinopecten yessoensis.</title>
        <authorList>
            <person name="Bae J.-W."/>
            <person name="Jeong Y.-S."/>
            <person name="Kang W."/>
        </authorList>
    </citation>
    <scope>NUCLEOTIDE SEQUENCE [LARGE SCALE GENOMIC DNA]</scope>
    <source>
        <strain evidence="2 3">L12M1</strain>
    </source>
</reference>
<keyword evidence="3" id="KW-1185">Reference proteome</keyword>
<sequence length="236" mass="27070">MMKHFFSVATVFLILFFCTINKTNAQSKYWVYGGALGATGYAGDLSTFPNPVDYRVGAKLFAKYKMKSYLLWRTDIDYGWYQGVGSIQDNLPEYKTEIHMGNASTGFEYNFLQFREDKRHKDNFTPYFFLQLGVGTFINKVSNPATGESYSDTAIAVTMPVGMGFKKRISTYLDIGMEFSITKPLWTDKTDGVYRSTESVAGLFVDESWRDNYYFLGVTLSYHLIRVNCPKTPRYQ</sequence>
<organism evidence="2 3">
    <name type="scientific">Flammeovirga pectinis</name>
    <dbReference type="NCBI Taxonomy" id="2494373"/>
    <lineage>
        <taxon>Bacteria</taxon>
        <taxon>Pseudomonadati</taxon>
        <taxon>Bacteroidota</taxon>
        <taxon>Cytophagia</taxon>
        <taxon>Cytophagales</taxon>
        <taxon>Flammeovirgaceae</taxon>
        <taxon>Flammeovirga</taxon>
    </lineage>
</organism>
<dbReference type="Proteomes" id="UP000267268">
    <property type="component" value="Chromosome 1"/>
</dbReference>
<evidence type="ECO:0000313" key="2">
    <source>
        <dbReference type="EMBL" id="AZQ63012.1"/>
    </source>
</evidence>
<dbReference type="InterPro" id="IPR045743">
    <property type="entry name" value="DUF6089"/>
</dbReference>
<proteinExistence type="predicted"/>
<dbReference type="RefSeq" id="WP_126615088.1">
    <property type="nucleotide sequence ID" value="NZ_CP034562.1"/>
</dbReference>
<dbReference type="OrthoDB" id="654178at2"/>
<dbReference type="KEGG" id="fll:EI427_12395"/>